<feature type="compositionally biased region" description="Basic residues" evidence="1">
    <location>
        <begin position="250"/>
        <end position="271"/>
    </location>
</feature>
<evidence type="ECO:0000313" key="2">
    <source>
        <dbReference type="EMBL" id="CAA9220225.1"/>
    </source>
</evidence>
<feature type="compositionally biased region" description="Basic and acidic residues" evidence="1">
    <location>
        <begin position="130"/>
        <end position="141"/>
    </location>
</feature>
<feature type="region of interest" description="Disordered" evidence="1">
    <location>
        <begin position="1"/>
        <end position="467"/>
    </location>
</feature>
<protein>
    <submittedName>
        <fullName evidence="2">Magnesium chelatase, subunit ChlI</fullName>
        <ecNumber evidence="2">6.6.1.1</ecNumber>
    </submittedName>
</protein>
<keyword evidence="2" id="KW-0436">Ligase</keyword>
<feature type="compositionally biased region" description="Basic residues" evidence="1">
    <location>
        <begin position="161"/>
        <end position="182"/>
    </location>
</feature>
<feature type="compositionally biased region" description="Basic and acidic residues" evidence="1">
    <location>
        <begin position="365"/>
        <end position="374"/>
    </location>
</feature>
<feature type="compositionally biased region" description="Basic and acidic residues" evidence="1">
    <location>
        <begin position="272"/>
        <end position="296"/>
    </location>
</feature>
<evidence type="ECO:0000256" key="1">
    <source>
        <dbReference type="SAM" id="MobiDB-lite"/>
    </source>
</evidence>
<reference evidence="2" key="1">
    <citation type="submission" date="2020-02" db="EMBL/GenBank/DDBJ databases">
        <authorList>
            <person name="Meier V. D."/>
        </authorList>
    </citation>
    <scope>NUCLEOTIDE SEQUENCE</scope>
    <source>
        <strain evidence="2">AVDCRST_MAG20</strain>
    </source>
</reference>
<feature type="non-terminal residue" evidence="2">
    <location>
        <position position="1"/>
    </location>
</feature>
<feature type="compositionally biased region" description="Gly residues" evidence="1">
    <location>
        <begin position="17"/>
        <end position="26"/>
    </location>
</feature>
<dbReference type="EMBL" id="CADCSY010000027">
    <property type="protein sequence ID" value="CAA9220225.1"/>
    <property type="molecule type" value="Genomic_DNA"/>
</dbReference>
<feature type="compositionally biased region" description="Basic and acidic residues" evidence="1">
    <location>
        <begin position="326"/>
        <end position="356"/>
    </location>
</feature>
<feature type="non-terminal residue" evidence="2">
    <location>
        <position position="467"/>
    </location>
</feature>
<organism evidence="2">
    <name type="scientific">uncultured Acidimicrobiales bacterium</name>
    <dbReference type="NCBI Taxonomy" id="310071"/>
    <lineage>
        <taxon>Bacteria</taxon>
        <taxon>Bacillati</taxon>
        <taxon>Actinomycetota</taxon>
        <taxon>Acidimicrobiia</taxon>
        <taxon>Acidimicrobiales</taxon>
        <taxon>environmental samples</taxon>
    </lineage>
</organism>
<dbReference type="GO" id="GO:0016851">
    <property type="term" value="F:magnesium chelatase activity"/>
    <property type="evidence" value="ECO:0007669"/>
    <property type="project" value="UniProtKB-EC"/>
</dbReference>
<accession>A0A6J4HBX4</accession>
<feature type="compositionally biased region" description="Basic residues" evidence="1">
    <location>
        <begin position="216"/>
        <end position="225"/>
    </location>
</feature>
<name>A0A6J4HBX4_9ACTN</name>
<feature type="compositionally biased region" description="Basic and acidic residues" evidence="1">
    <location>
        <begin position="71"/>
        <end position="99"/>
    </location>
</feature>
<dbReference type="EC" id="6.6.1.1" evidence="2"/>
<feature type="compositionally biased region" description="Basic residues" evidence="1">
    <location>
        <begin position="1"/>
        <end position="11"/>
    </location>
</feature>
<sequence length="467" mass="51530">DVPTRHPRPAPRLRLGVGAGEGGGPPQRGDPHPSRGAAVPRCPRVRGHRPPPARERPPRRPRHHLPGRAGPGEDPHDPEPGRPARRVAADRGRLRDQRRPVRPVLPLRPRPRGLQGRGGAGRVDPPGHPLRREAGHAGHLDRRPHRGGRPHQGGGGPLPLRRAHAPLRPRPPHQPGHLRHERAARPGGADPGGPPQRARGARRAGARLQGAPPGRRPARRLRQPRRLHEPRAYHHPAQGPLRQPDPHALPPRRRHRDGHRRPGARRLRRRRDAGGDARRAGRGGGDDLPPRSREPPRQPAVGRVGPPHRGQPRDAAGQRHPPVPPPRRDRGRPPHERPRGPRRLHDGQDRGRDDGRRPRRGRRREPREGSDAHRVQAALQHRPAGGDRRGLRRGPHRPRRGRRAVGHLRRPRGHRPRAAGARGHPDRRRREPGGGGVGGRVHPRGPPPLEAPQQGLGRGPVGLPVAL</sequence>
<dbReference type="AlphaFoldDB" id="A0A6J4HBX4"/>
<feature type="compositionally biased region" description="Basic residues" evidence="1">
    <location>
        <begin position="390"/>
        <end position="417"/>
    </location>
</feature>
<gene>
    <name evidence="2" type="ORF">AVDCRST_MAG20-693</name>
</gene>
<proteinExistence type="predicted"/>